<comment type="caution">
    <text evidence="2">The sequence shown here is derived from an EMBL/GenBank/DDBJ whole genome shotgun (WGS) entry which is preliminary data.</text>
</comment>
<dbReference type="AlphaFoldDB" id="A0A9P4UTK6"/>
<evidence type="ECO:0008006" key="4">
    <source>
        <dbReference type="Google" id="ProtNLM"/>
    </source>
</evidence>
<accession>A0A9P4UTK6</accession>
<organism evidence="2 3">
    <name type="scientific">Polychaeton citri CBS 116435</name>
    <dbReference type="NCBI Taxonomy" id="1314669"/>
    <lineage>
        <taxon>Eukaryota</taxon>
        <taxon>Fungi</taxon>
        <taxon>Dikarya</taxon>
        <taxon>Ascomycota</taxon>
        <taxon>Pezizomycotina</taxon>
        <taxon>Dothideomycetes</taxon>
        <taxon>Dothideomycetidae</taxon>
        <taxon>Capnodiales</taxon>
        <taxon>Capnodiaceae</taxon>
        <taxon>Polychaeton</taxon>
    </lineage>
</organism>
<feature type="signal peptide" evidence="1">
    <location>
        <begin position="1"/>
        <end position="16"/>
    </location>
</feature>
<keyword evidence="3" id="KW-1185">Reference proteome</keyword>
<protein>
    <recommendedName>
        <fullName evidence="4">Secreted protein</fullName>
    </recommendedName>
</protein>
<reference evidence="2" key="1">
    <citation type="journal article" date="2020" name="Stud. Mycol.">
        <title>101 Dothideomycetes genomes: a test case for predicting lifestyles and emergence of pathogens.</title>
        <authorList>
            <person name="Haridas S."/>
            <person name="Albert R."/>
            <person name="Binder M."/>
            <person name="Bloem J."/>
            <person name="Labutti K."/>
            <person name="Salamov A."/>
            <person name="Andreopoulos B."/>
            <person name="Baker S."/>
            <person name="Barry K."/>
            <person name="Bills G."/>
            <person name="Bluhm B."/>
            <person name="Cannon C."/>
            <person name="Castanera R."/>
            <person name="Culley D."/>
            <person name="Daum C."/>
            <person name="Ezra D."/>
            <person name="Gonzalez J."/>
            <person name="Henrissat B."/>
            <person name="Kuo A."/>
            <person name="Liang C."/>
            <person name="Lipzen A."/>
            <person name="Lutzoni F."/>
            <person name="Magnuson J."/>
            <person name="Mondo S."/>
            <person name="Nolan M."/>
            <person name="Ohm R."/>
            <person name="Pangilinan J."/>
            <person name="Park H.-J."/>
            <person name="Ramirez L."/>
            <person name="Alfaro M."/>
            <person name="Sun H."/>
            <person name="Tritt A."/>
            <person name="Yoshinaga Y."/>
            <person name="Zwiers L.-H."/>
            <person name="Turgeon B."/>
            <person name="Goodwin S."/>
            <person name="Spatafora J."/>
            <person name="Crous P."/>
            <person name="Grigoriev I."/>
        </authorList>
    </citation>
    <scope>NUCLEOTIDE SEQUENCE</scope>
    <source>
        <strain evidence="2">CBS 116435</strain>
    </source>
</reference>
<dbReference type="Proteomes" id="UP000799441">
    <property type="component" value="Unassembled WGS sequence"/>
</dbReference>
<keyword evidence="1" id="KW-0732">Signal</keyword>
<evidence type="ECO:0000256" key="1">
    <source>
        <dbReference type="SAM" id="SignalP"/>
    </source>
</evidence>
<name>A0A9P4UTK6_9PEZI</name>
<dbReference type="EMBL" id="MU003770">
    <property type="protein sequence ID" value="KAF2724831.1"/>
    <property type="molecule type" value="Genomic_DNA"/>
</dbReference>
<proteinExistence type="predicted"/>
<sequence>MLALWTLQSSLSLSLSLSPSLSLSRTHRPHTAGMHADREYRVTCNLLFAWWLTALVSEAQFPLRACYCCW</sequence>
<feature type="chain" id="PRO_5040337802" description="Secreted protein" evidence="1">
    <location>
        <begin position="17"/>
        <end position="70"/>
    </location>
</feature>
<evidence type="ECO:0000313" key="2">
    <source>
        <dbReference type="EMBL" id="KAF2724831.1"/>
    </source>
</evidence>
<gene>
    <name evidence="2" type="ORF">K431DRAFT_281792</name>
</gene>
<evidence type="ECO:0000313" key="3">
    <source>
        <dbReference type="Proteomes" id="UP000799441"/>
    </source>
</evidence>